<dbReference type="EMBL" id="CAQI01000053">
    <property type="protein sequence ID" value="CCQ47899.1"/>
    <property type="molecule type" value="Genomic_DNA"/>
</dbReference>
<dbReference type="AlphaFoldDB" id="A0A024H7Z0"/>
<dbReference type="Gene3D" id="2.160.20.80">
    <property type="entry name" value="E3 ubiquitin-protein ligase SopA"/>
    <property type="match status" value="1"/>
</dbReference>
<dbReference type="InterPro" id="IPR051082">
    <property type="entry name" value="Pentapeptide-BTB/POZ_domain"/>
</dbReference>
<sequence length="199" mass="21958">MSQDLFGGDSWLEHPATKEKMFAAFKVARQLHEMLWYLAEAQGRCFDPEASLDAARYRSSIEKAFGGGPDQVLALDVQELHAEVRSLLMAVSEEVRASYFATGDDQDPELRPGADLIGKDLRSRRLCGADLRGSYLIASDLRGSDLTAVDLLGADLRNAKLQGADLSRALYLTQPQINAARGDVRTLLPADLASPWHWR</sequence>
<gene>
    <name evidence="1" type="primary">yybG</name>
    <name evidence="1" type="ORF">ARTSIC4J27_3896</name>
</gene>
<evidence type="ECO:0000313" key="1">
    <source>
        <dbReference type="EMBL" id="CCQ47899.1"/>
    </source>
</evidence>
<dbReference type="STRING" id="861266.ARTSIC4J27_3896"/>
<dbReference type="Pfam" id="PF00805">
    <property type="entry name" value="Pentapeptide"/>
    <property type="match status" value="1"/>
</dbReference>
<reference evidence="2" key="1">
    <citation type="journal article" date="2014" name="Genome Announc.">
        <title>Genome Sequence of Arthrobacter siccitolerans 4J27, a Xeroprotectant-Producing Desiccation-Tolerant Microorganism.</title>
        <authorList>
            <person name="Manzanera M."/>
            <person name="Santa-Cruz-Calvo L."/>
            <person name="Vilchez J.I."/>
            <person name="Garcia-Fontana C."/>
            <person name="Silva-Castro G.A."/>
            <person name="Calvo C."/>
            <person name="Gonzalez-Lopez J."/>
        </authorList>
    </citation>
    <scope>NUCLEOTIDE SEQUENCE [LARGE SCALE GENOMIC DNA]</scope>
    <source>
        <strain evidence="2">4J27</strain>
    </source>
</reference>
<evidence type="ECO:0000313" key="2">
    <source>
        <dbReference type="Proteomes" id="UP000035722"/>
    </source>
</evidence>
<dbReference type="InterPro" id="IPR001646">
    <property type="entry name" value="5peptide_repeat"/>
</dbReference>
<proteinExistence type="predicted"/>
<accession>A0A024H7Z0</accession>
<dbReference type="PANTHER" id="PTHR14136:SF17">
    <property type="entry name" value="BTB_POZ DOMAIN-CONTAINING PROTEIN KCTD9"/>
    <property type="match status" value="1"/>
</dbReference>
<dbReference type="PANTHER" id="PTHR14136">
    <property type="entry name" value="BTB_POZ DOMAIN-CONTAINING PROTEIN KCTD9"/>
    <property type="match status" value="1"/>
</dbReference>
<dbReference type="Proteomes" id="UP000035722">
    <property type="component" value="Unassembled WGS sequence"/>
</dbReference>
<protein>
    <submittedName>
        <fullName evidence="1">Pentapeptide repeats family protein</fullName>
    </submittedName>
</protein>
<organism evidence="1 2">
    <name type="scientific">Pseudarthrobacter siccitolerans</name>
    <dbReference type="NCBI Taxonomy" id="861266"/>
    <lineage>
        <taxon>Bacteria</taxon>
        <taxon>Bacillati</taxon>
        <taxon>Actinomycetota</taxon>
        <taxon>Actinomycetes</taxon>
        <taxon>Micrococcales</taxon>
        <taxon>Micrococcaceae</taxon>
        <taxon>Pseudarthrobacter</taxon>
    </lineage>
</organism>
<comment type="caution">
    <text evidence="1">The sequence shown here is derived from an EMBL/GenBank/DDBJ whole genome shotgun (WGS) entry which is preliminary data.</text>
</comment>
<name>A0A024H7Z0_9MICC</name>
<dbReference type="SUPFAM" id="SSF141571">
    <property type="entry name" value="Pentapeptide repeat-like"/>
    <property type="match status" value="1"/>
</dbReference>
<keyword evidence="2" id="KW-1185">Reference proteome</keyword>